<name>A0A383C339_9ZZZZ</name>
<dbReference type="AlphaFoldDB" id="A0A383C339"/>
<feature type="non-terminal residue" evidence="2">
    <location>
        <position position="88"/>
    </location>
</feature>
<evidence type="ECO:0000313" key="2">
    <source>
        <dbReference type="EMBL" id="SVE26592.1"/>
    </source>
</evidence>
<evidence type="ECO:0000256" key="1">
    <source>
        <dbReference type="SAM" id="MobiDB-lite"/>
    </source>
</evidence>
<gene>
    <name evidence="2" type="ORF">METZ01_LOCUS479446</name>
</gene>
<sequence>MTSTVQGKATGESYTITIECTGGSGNSPTRGIAVTVPHGQGNGDGKKVHPLDSIVVPISLKGPLATPPSPVKVEGGADEGQVGECLRE</sequence>
<proteinExistence type="predicted"/>
<feature type="region of interest" description="Disordered" evidence="1">
    <location>
        <begin position="64"/>
        <end position="88"/>
    </location>
</feature>
<reference evidence="2" key="1">
    <citation type="submission" date="2018-05" db="EMBL/GenBank/DDBJ databases">
        <authorList>
            <person name="Lanie J.A."/>
            <person name="Ng W.-L."/>
            <person name="Kazmierczak K.M."/>
            <person name="Andrzejewski T.M."/>
            <person name="Davidsen T.M."/>
            <person name="Wayne K.J."/>
            <person name="Tettelin H."/>
            <person name="Glass J.I."/>
            <person name="Rusch D."/>
            <person name="Podicherti R."/>
            <person name="Tsui H.-C.T."/>
            <person name="Winkler M.E."/>
        </authorList>
    </citation>
    <scope>NUCLEOTIDE SEQUENCE</scope>
</reference>
<protein>
    <submittedName>
        <fullName evidence="2">Uncharacterized protein</fullName>
    </submittedName>
</protein>
<organism evidence="2">
    <name type="scientific">marine metagenome</name>
    <dbReference type="NCBI Taxonomy" id="408172"/>
    <lineage>
        <taxon>unclassified sequences</taxon>
        <taxon>metagenomes</taxon>
        <taxon>ecological metagenomes</taxon>
    </lineage>
</organism>
<accession>A0A383C339</accession>
<dbReference type="EMBL" id="UINC01205422">
    <property type="protein sequence ID" value="SVE26592.1"/>
    <property type="molecule type" value="Genomic_DNA"/>
</dbReference>